<evidence type="ECO:0008006" key="3">
    <source>
        <dbReference type="Google" id="ProtNLM"/>
    </source>
</evidence>
<dbReference type="RefSeq" id="WP_002585945.1">
    <property type="nucleotide sequence ID" value="NZ_KB850976.1"/>
</dbReference>
<comment type="caution">
    <text evidence="1">The sequence shown here is derived from an EMBL/GenBank/DDBJ whole genome shotgun (WGS) entry which is preliminary data.</text>
</comment>
<organism evidence="1 2">
    <name type="scientific">[Clostridium] clostridioforme 90A8</name>
    <dbReference type="NCBI Taxonomy" id="999408"/>
    <lineage>
        <taxon>Bacteria</taxon>
        <taxon>Bacillati</taxon>
        <taxon>Bacillota</taxon>
        <taxon>Clostridia</taxon>
        <taxon>Lachnospirales</taxon>
        <taxon>Lachnospiraceae</taxon>
        <taxon>Enterocloster</taxon>
    </lineage>
</organism>
<proteinExistence type="predicted"/>
<dbReference type="Gene3D" id="1.10.1220.10">
    <property type="entry name" value="Met repressor-like"/>
    <property type="match status" value="1"/>
</dbReference>
<name>A0A0E2HHN7_9FIRM</name>
<dbReference type="InterPro" id="IPR010985">
    <property type="entry name" value="Ribbon_hlx_hlx"/>
</dbReference>
<dbReference type="Proteomes" id="UP000013085">
    <property type="component" value="Unassembled WGS sequence"/>
</dbReference>
<evidence type="ECO:0000313" key="1">
    <source>
        <dbReference type="EMBL" id="ENZ20150.1"/>
    </source>
</evidence>
<dbReference type="AlphaFoldDB" id="A0A0E2HHN7"/>
<sequence length="71" mass="7863">MAEESKISKAQQKAVNKYISNNYDRINLTVPKGKKTDISKHAEIHGESLNGFINRAITQTIESDNTSQEGA</sequence>
<gene>
    <name evidence="1" type="ORF">HMPREF1090_00079</name>
</gene>
<accession>A0A0E2HHN7</accession>
<evidence type="ECO:0000313" key="2">
    <source>
        <dbReference type="Proteomes" id="UP000013085"/>
    </source>
</evidence>
<dbReference type="EMBL" id="AGYR01000001">
    <property type="protein sequence ID" value="ENZ20150.1"/>
    <property type="molecule type" value="Genomic_DNA"/>
</dbReference>
<dbReference type="GeneID" id="57963516"/>
<protein>
    <recommendedName>
        <fullName evidence="3">Arc-like DNA binding domain-containing protein</fullName>
    </recommendedName>
</protein>
<dbReference type="HOGENOM" id="CLU_187427_1_0_9"/>
<dbReference type="InterPro" id="IPR013321">
    <property type="entry name" value="Arc_rbn_hlx_hlx"/>
</dbReference>
<dbReference type="SUPFAM" id="SSF47598">
    <property type="entry name" value="Ribbon-helix-helix"/>
    <property type="match status" value="1"/>
</dbReference>
<dbReference type="GO" id="GO:0006355">
    <property type="term" value="P:regulation of DNA-templated transcription"/>
    <property type="evidence" value="ECO:0007669"/>
    <property type="project" value="InterPro"/>
</dbReference>
<reference evidence="1 2" key="1">
    <citation type="submission" date="2013-01" db="EMBL/GenBank/DDBJ databases">
        <title>The Genome Sequence of Clostridium clostridioforme 90A8.</title>
        <authorList>
            <consortium name="The Broad Institute Genome Sequencing Platform"/>
            <person name="Earl A."/>
            <person name="Ward D."/>
            <person name="Feldgarden M."/>
            <person name="Gevers D."/>
            <person name="Courvalin P."/>
            <person name="Lambert T."/>
            <person name="Walker B."/>
            <person name="Young S.K."/>
            <person name="Zeng Q."/>
            <person name="Gargeya S."/>
            <person name="Fitzgerald M."/>
            <person name="Haas B."/>
            <person name="Abouelleil A."/>
            <person name="Alvarado L."/>
            <person name="Arachchi H.M."/>
            <person name="Berlin A.M."/>
            <person name="Chapman S.B."/>
            <person name="Dewar J."/>
            <person name="Goldberg J."/>
            <person name="Griggs A."/>
            <person name="Gujja S."/>
            <person name="Hansen M."/>
            <person name="Howarth C."/>
            <person name="Imamovic A."/>
            <person name="Larimer J."/>
            <person name="McCowan C."/>
            <person name="Murphy C."/>
            <person name="Neiman D."/>
            <person name="Pearson M."/>
            <person name="Priest M."/>
            <person name="Roberts A."/>
            <person name="Saif S."/>
            <person name="Shea T."/>
            <person name="Sisk P."/>
            <person name="Sykes S."/>
            <person name="Wortman J."/>
            <person name="Nusbaum C."/>
            <person name="Birren B."/>
        </authorList>
    </citation>
    <scope>NUCLEOTIDE SEQUENCE [LARGE SCALE GENOMIC DNA]</scope>
    <source>
        <strain evidence="1 2">90A8</strain>
    </source>
</reference>